<keyword evidence="5" id="KW-0964">Secreted</keyword>
<feature type="signal peptide" evidence="13">
    <location>
        <begin position="1"/>
        <end position="17"/>
    </location>
</feature>
<dbReference type="Pfam" id="PF00734">
    <property type="entry name" value="CBM_1"/>
    <property type="match status" value="1"/>
</dbReference>
<dbReference type="InterPro" id="IPR017853">
    <property type="entry name" value="GH"/>
</dbReference>
<dbReference type="GO" id="GO:0005576">
    <property type="term" value="C:extracellular region"/>
    <property type="evidence" value="ECO:0007669"/>
    <property type="project" value="UniProtKB-SubCell"/>
</dbReference>
<dbReference type="SUPFAM" id="SSF51445">
    <property type="entry name" value="(Trans)glycosidases"/>
    <property type="match status" value="1"/>
</dbReference>
<dbReference type="InterPro" id="IPR035971">
    <property type="entry name" value="CBD_sf"/>
</dbReference>
<keyword evidence="7 11" id="KW-0378">Hydrolase</keyword>
<dbReference type="GO" id="GO:0046355">
    <property type="term" value="P:mannan catabolic process"/>
    <property type="evidence" value="ECO:0007669"/>
    <property type="project" value="UniProtKB-ARBA"/>
</dbReference>
<dbReference type="AlphaFoldDB" id="A0AAI8YCY6"/>
<organism evidence="15 16">
    <name type="scientific">Anthostomella pinea</name>
    <dbReference type="NCBI Taxonomy" id="933095"/>
    <lineage>
        <taxon>Eukaryota</taxon>
        <taxon>Fungi</taxon>
        <taxon>Dikarya</taxon>
        <taxon>Ascomycota</taxon>
        <taxon>Pezizomycotina</taxon>
        <taxon>Sordariomycetes</taxon>
        <taxon>Xylariomycetidae</taxon>
        <taxon>Xylariales</taxon>
        <taxon>Xylariaceae</taxon>
        <taxon>Anthostomella</taxon>
    </lineage>
</organism>
<sequence length="460" mass="48513">MKTLTASLLSLAGVASAEVALWGQCGGTSYTGETTCVSGSTCQVSNQYYSQCVPGTSKSQNELRNTRSRGEGRRQAKSEADTAPGTATTLITTSTASPATTTVLTSTSTPIPTNTPGAAGDNPSAASSLFTIDGVTKYFAGTNAYWIGFLTNNADVDTALDDLVDAGLKILRVWGFNDVTSNPGSSTVYYQLLSSSGSTINTGANGLQRLDYVVQAAEARDIKLIVNFVNNWSDYGGMPAYVTAFGGTKEGWYTNTAAQTQYKAYIKAVVARYADSSAIFAWELANEPRCNGCATSVVTNWATTTSAYIKSLDPNHLVTMGDEGFGLPGDGSYPYTYGEGMDFVANLKIPDLDFGTFHLYPDSWGTTNDWGNAWITSHGAACAAAGKPCLFEEYGTTSDHCSIESPWQATALSANGISADLFWQLGTTLSTGQTSNDGNTLYVGTSDWTCLVTNHVAAIG</sequence>
<keyword evidence="6 13" id="KW-0732">Signal</keyword>
<accession>A0AAI8YCY6</accession>
<feature type="region of interest" description="Disordered" evidence="12">
    <location>
        <begin position="56"/>
        <end position="123"/>
    </location>
</feature>
<evidence type="ECO:0000256" key="11">
    <source>
        <dbReference type="RuleBase" id="RU361153"/>
    </source>
</evidence>
<evidence type="ECO:0000313" key="15">
    <source>
        <dbReference type="EMBL" id="CAJ2500251.1"/>
    </source>
</evidence>
<dbReference type="InterPro" id="IPR001547">
    <property type="entry name" value="Glyco_hydro_5"/>
</dbReference>
<evidence type="ECO:0000256" key="2">
    <source>
        <dbReference type="ARBA" id="ARBA00004613"/>
    </source>
</evidence>
<feature type="chain" id="PRO_5042508059" description="Mannan endo-1,4-beta-mannosidase A" evidence="13">
    <location>
        <begin position="18"/>
        <end position="460"/>
    </location>
</feature>
<dbReference type="PANTHER" id="PTHR31451:SF39">
    <property type="entry name" value="MANNAN ENDO-1,4-BETA-MANNOSIDASE 1"/>
    <property type="match status" value="1"/>
</dbReference>
<dbReference type="InterPro" id="IPR045053">
    <property type="entry name" value="MAN-like"/>
</dbReference>
<evidence type="ECO:0000256" key="3">
    <source>
        <dbReference type="ARBA" id="ARBA00005641"/>
    </source>
</evidence>
<evidence type="ECO:0000313" key="16">
    <source>
        <dbReference type="Proteomes" id="UP001295740"/>
    </source>
</evidence>
<keyword evidence="16" id="KW-1185">Reference proteome</keyword>
<dbReference type="EC" id="3.2.1.78" evidence="4"/>
<dbReference type="InterPro" id="IPR000254">
    <property type="entry name" value="CBD"/>
</dbReference>
<feature type="domain" description="CBM1" evidence="14">
    <location>
        <begin position="17"/>
        <end position="53"/>
    </location>
</feature>
<protein>
    <recommendedName>
        <fullName evidence="9">Mannan endo-1,4-beta-mannosidase A</fullName>
        <ecNumber evidence="4">3.2.1.78</ecNumber>
    </recommendedName>
    <alternativeName>
        <fullName evidence="10">Endo-beta-1,4-mannanase A</fullName>
    </alternativeName>
</protein>
<evidence type="ECO:0000259" key="14">
    <source>
        <dbReference type="PROSITE" id="PS51164"/>
    </source>
</evidence>
<evidence type="ECO:0000256" key="6">
    <source>
        <dbReference type="ARBA" id="ARBA00022729"/>
    </source>
</evidence>
<dbReference type="EMBL" id="CAUWAG010000003">
    <property type="protein sequence ID" value="CAJ2500251.1"/>
    <property type="molecule type" value="Genomic_DNA"/>
</dbReference>
<dbReference type="GO" id="GO:0016985">
    <property type="term" value="F:mannan endo-1,4-beta-mannosidase activity"/>
    <property type="evidence" value="ECO:0007669"/>
    <property type="project" value="UniProtKB-EC"/>
</dbReference>
<evidence type="ECO:0000256" key="9">
    <source>
        <dbReference type="ARBA" id="ARBA00068505"/>
    </source>
</evidence>
<dbReference type="GO" id="GO:0030248">
    <property type="term" value="F:cellulose binding"/>
    <property type="evidence" value="ECO:0007669"/>
    <property type="project" value="InterPro"/>
</dbReference>
<gene>
    <name evidence="15" type="ORF">KHLLAP_LOCUS719</name>
</gene>
<dbReference type="SMART" id="SM00236">
    <property type="entry name" value="fCBD"/>
    <property type="match status" value="1"/>
</dbReference>
<proteinExistence type="inferred from homology"/>
<feature type="compositionally biased region" description="Low complexity" evidence="12">
    <location>
        <begin position="82"/>
        <end position="116"/>
    </location>
</feature>
<comment type="similarity">
    <text evidence="3 11">Belongs to the glycosyl hydrolase 5 (cellulase A) family.</text>
</comment>
<evidence type="ECO:0000256" key="4">
    <source>
        <dbReference type="ARBA" id="ARBA00012706"/>
    </source>
</evidence>
<dbReference type="Gene3D" id="3.20.20.80">
    <property type="entry name" value="Glycosidases"/>
    <property type="match status" value="1"/>
</dbReference>
<evidence type="ECO:0000256" key="7">
    <source>
        <dbReference type="ARBA" id="ARBA00022801"/>
    </source>
</evidence>
<dbReference type="PROSITE" id="PS51164">
    <property type="entry name" value="CBM1_2"/>
    <property type="match status" value="1"/>
</dbReference>
<reference evidence="15" key="1">
    <citation type="submission" date="2023-10" db="EMBL/GenBank/DDBJ databases">
        <authorList>
            <person name="Hackl T."/>
        </authorList>
    </citation>
    <scope>NUCLEOTIDE SEQUENCE</scope>
</reference>
<comment type="catalytic activity">
    <reaction evidence="1">
        <text>Random hydrolysis of (1-&gt;4)-beta-D-mannosidic linkages in mannans, galactomannans and glucomannans.</text>
        <dbReference type="EC" id="3.2.1.78"/>
    </reaction>
</comment>
<dbReference type="Pfam" id="PF00150">
    <property type="entry name" value="Cellulase"/>
    <property type="match status" value="1"/>
</dbReference>
<dbReference type="PROSITE" id="PS00562">
    <property type="entry name" value="CBM1_1"/>
    <property type="match status" value="1"/>
</dbReference>
<comment type="subcellular location">
    <subcellularLocation>
        <location evidence="2">Secreted</location>
    </subcellularLocation>
</comment>
<evidence type="ECO:0000256" key="13">
    <source>
        <dbReference type="SAM" id="SignalP"/>
    </source>
</evidence>
<dbReference type="PANTHER" id="PTHR31451">
    <property type="match status" value="1"/>
</dbReference>
<comment type="caution">
    <text evidence="15">The sequence shown here is derived from an EMBL/GenBank/DDBJ whole genome shotgun (WGS) entry which is preliminary data.</text>
</comment>
<evidence type="ECO:0000256" key="5">
    <source>
        <dbReference type="ARBA" id="ARBA00022525"/>
    </source>
</evidence>
<feature type="compositionally biased region" description="Basic and acidic residues" evidence="12">
    <location>
        <begin position="64"/>
        <end position="80"/>
    </location>
</feature>
<dbReference type="SUPFAM" id="SSF57180">
    <property type="entry name" value="Cellulose-binding domain"/>
    <property type="match status" value="1"/>
</dbReference>
<name>A0AAI8YCY6_9PEZI</name>
<evidence type="ECO:0000256" key="8">
    <source>
        <dbReference type="ARBA" id="ARBA00023295"/>
    </source>
</evidence>
<dbReference type="FunFam" id="3.20.20.80:FF:000076">
    <property type="entry name" value="Mannan endo-1,4-beta-mannosidase A"/>
    <property type="match status" value="1"/>
</dbReference>
<keyword evidence="8 11" id="KW-0326">Glycosidase</keyword>
<dbReference type="Proteomes" id="UP001295740">
    <property type="component" value="Unassembled WGS sequence"/>
</dbReference>
<evidence type="ECO:0000256" key="12">
    <source>
        <dbReference type="SAM" id="MobiDB-lite"/>
    </source>
</evidence>
<evidence type="ECO:0000256" key="1">
    <source>
        <dbReference type="ARBA" id="ARBA00001678"/>
    </source>
</evidence>
<evidence type="ECO:0000256" key="10">
    <source>
        <dbReference type="ARBA" id="ARBA00077212"/>
    </source>
</evidence>